<dbReference type="Proteomes" id="UP000031167">
    <property type="component" value="Unassembled WGS sequence"/>
</dbReference>
<comment type="caution">
    <text evidence="1">The sequence shown here is derived from an EMBL/GenBank/DDBJ whole genome shotgun (WGS) entry which is preliminary data.</text>
</comment>
<keyword evidence="2" id="KW-1185">Reference proteome</keyword>
<dbReference type="EMBL" id="JWTA01000004">
    <property type="protein sequence ID" value="KIC64119.1"/>
    <property type="molecule type" value="Genomic_DNA"/>
</dbReference>
<accession>A0A0B4CSA6</accession>
<gene>
    <name evidence="1" type="ORF">RM51_05230</name>
</gene>
<protein>
    <recommendedName>
        <fullName evidence="3">Lipoprotein</fullName>
    </recommendedName>
</protein>
<proteinExistence type="predicted"/>
<reference evidence="1 2" key="1">
    <citation type="submission" date="2014-12" db="EMBL/GenBank/DDBJ databases">
        <title>Genome sequencing of Chryseobacterium taiwanense TPW19.</title>
        <authorList>
            <person name="Tan P.W."/>
            <person name="Chan K.-G."/>
        </authorList>
    </citation>
    <scope>NUCLEOTIDE SEQUENCE [LARGE SCALE GENOMIC DNA]</scope>
    <source>
        <strain evidence="1 2">TPW19</strain>
    </source>
</reference>
<evidence type="ECO:0008006" key="3">
    <source>
        <dbReference type="Google" id="ProtNLM"/>
    </source>
</evidence>
<dbReference type="STRING" id="363331.RM51_05230"/>
<name>A0A0B4CSA6_9FLAO</name>
<evidence type="ECO:0000313" key="2">
    <source>
        <dbReference type="Proteomes" id="UP000031167"/>
    </source>
</evidence>
<dbReference type="PROSITE" id="PS51257">
    <property type="entry name" value="PROKAR_LIPOPROTEIN"/>
    <property type="match status" value="1"/>
</dbReference>
<organism evidence="1 2">
    <name type="scientific">Chryseobacterium taiwanense</name>
    <dbReference type="NCBI Taxonomy" id="363331"/>
    <lineage>
        <taxon>Bacteria</taxon>
        <taxon>Pseudomonadati</taxon>
        <taxon>Bacteroidota</taxon>
        <taxon>Flavobacteriia</taxon>
        <taxon>Flavobacteriales</taxon>
        <taxon>Weeksellaceae</taxon>
        <taxon>Chryseobacterium group</taxon>
        <taxon>Chryseobacterium</taxon>
    </lineage>
</organism>
<dbReference type="OrthoDB" id="1274362at2"/>
<dbReference type="RefSeq" id="WP_039365847.1">
    <property type="nucleotide sequence ID" value="NZ_JWTA01000004.1"/>
</dbReference>
<dbReference type="AlphaFoldDB" id="A0A0B4CSA6"/>
<sequence length="215" mass="25755">MCRLIILVLVFFIVVSCKSYRIKNVYFKSETLNVDTRITRIDSTGNDYVYFLKNDTLQAYFTKPKQCDKVFNTVIDTTRNYNLTIKTDAKYNYDSKTRDMSYFLDRNSDTFNYEDFRLILLDSPDICGQTVNCKENLEFKERFLASVKFIDTLIYSIQGRKFHETLKFISKYTHVSFESTLNYARIYPGIAYEKDRKIWLDWYEKNKCTNIQFKE</sequence>
<evidence type="ECO:0000313" key="1">
    <source>
        <dbReference type="EMBL" id="KIC64119.1"/>
    </source>
</evidence>